<accession>A0A0C3XDY1</accession>
<dbReference type="SUPFAM" id="SSF56024">
    <property type="entry name" value="Phospholipase D/nuclease"/>
    <property type="match status" value="1"/>
</dbReference>
<dbReference type="EMBL" id="CM001221">
    <property type="protein sequence ID" value="AES95216.2"/>
    <property type="molecule type" value="Genomic_DNA"/>
</dbReference>
<keyword evidence="7" id="KW-1185">Reference proteome</keyword>
<feature type="repeat" description="PPR" evidence="3">
    <location>
        <begin position="358"/>
        <end position="392"/>
    </location>
</feature>
<dbReference type="eggNOG" id="KOG1329">
    <property type="taxonomic scope" value="Eukaryota"/>
</dbReference>
<evidence type="ECO:0000313" key="5">
    <source>
        <dbReference type="EMBL" id="AES95216.2"/>
    </source>
</evidence>
<dbReference type="FunFam" id="1.25.40.10:FF:000125">
    <property type="entry name" value="Pentatricopeptide repeat-containing protein"/>
    <property type="match status" value="1"/>
</dbReference>
<dbReference type="SUPFAM" id="SSF81901">
    <property type="entry name" value="HCP-like"/>
    <property type="match status" value="1"/>
</dbReference>
<dbReference type="Pfam" id="PF01535">
    <property type="entry name" value="PPR"/>
    <property type="match status" value="15"/>
</dbReference>
<evidence type="ECO:0000256" key="3">
    <source>
        <dbReference type="PROSITE-ProRule" id="PRU00708"/>
    </source>
</evidence>
<feature type="repeat" description="PPR" evidence="3">
    <location>
        <begin position="109"/>
        <end position="139"/>
    </location>
</feature>
<feature type="repeat" description="PPR" evidence="3">
    <location>
        <begin position="296"/>
        <end position="330"/>
    </location>
</feature>
<dbReference type="Pfam" id="PF20431">
    <property type="entry name" value="E_motif"/>
    <property type="match status" value="1"/>
</dbReference>
<feature type="domain" description="PLD phosphodiesterase" evidence="4">
    <location>
        <begin position="808"/>
        <end position="843"/>
    </location>
</feature>
<dbReference type="GO" id="GO:0009451">
    <property type="term" value="P:RNA modification"/>
    <property type="evidence" value="ECO:0000318"/>
    <property type="project" value="GO_Central"/>
</dbReference>
<dbReference type="PANTHER" id="PTHR47926">
    <property type="entry name" value="PENTATRICOPEPTIDE REPEAT-CONTAINING PROTEIN"/>
    <property type="match status" value="1"/>
</dbReference>
<dbReference type="GO" id="GO:0003824">
    <property type="term" value="F:catalytic activity"/>
    <property type="evidence" value="ECO:0007669"/>
    <property type="project" value="InterPro"/>
</dbReference>
<comment type="similarity">
    <text evidence="1">Belongs to the PPR family. PCMP-H subfamily.</text>
</comment>
<proteinExistence type="inferred from homology"/>
<dbReference type="PaxDb" id="3880-AES95216"/>
<feature type="repeat" description="PPR" evidence="3">
    <location>
        <begin position="521"/>
        <end position="555"/>
    </location>
</feature>
<feature type="repeat" description="PPR" evidence="3">
    <location>
        <begin position="420"/>
        <end position="454"/>
    </location>
</feature>
<reference evidence="6" key="3">
    <citation type="submission" date="2015-04" db="UniProtKB">
        <authorList>
            <consortium name="EnsemblPlants"/>
        </authorList>
    </citation>
    <scope>IDENTIFICATION</scope>
    <source>
        <strain evidence="6">cv. Jemalong A17</strain>
    </source>
</reference>
<feature type="repeat" description="PPR" evidence="3">
    <location>
        <begin position="141"/>
        <end position="175"/>
    </location>
</feature>
<dbReference type="SUPFAM" id="SSF48452">
    <property type="entry name" value="TPR-like"/>
    <property type="match status" value="1"/>
</dbReference>
<dbReference type="InterPro" id="IPR002885">
    <property type="entry name" value="PPR_rpt"/>
</dbReference>
<dbReference type="FunFam" id="1.25.40.10:FF:000366">
    <property type="entry name" value="Pentatricopeptide (PPR) repeat-containing protein"/>
    <property type="match status" value="1"/>
</dbReference>
<dbReference type="PANTHER" id="PTHR47926:SF468">
    <property type="entry name" value="PENTATRICOPEPTIDE REPEAT-CONTAINING PROTEIN"/>
    <property type="match status" value="1"/>
</dbReference>
<evidence type="ECO:0000313" key="6">
    <source>
        <dbReference type="EnsemblPlants" id="AES95216"/>
    </source>
</evidence>
<name>G7JYR9_MEDTR</name>
<dbReference type="Proteomes" id="UP000002051">
    <property type="component" value="Chromosome 5"/>
</dbReference>
<protein>
    <submittedName>
        <fullName evidence="5">Pentatricopeptide (PPR) repeat protein</fullName>
    </submittedName>
</protein>
<dbReference type="InterPro" id="IPR046960">
    <property type="entry name" value="PPR_At4g14850-like_plant"/>
</dbReference>
<dbReference type="GO" id="GO:0003723">
    <property type="term" value="F:RNA binding"/>
    <property type="evidence" value="ECO:0000318"/>
    <property type="project" value="GO_Central"/>
</dbReference>
<dbReference type="NCBIfam" id="TIGR00756">
    <property type="entry name" value="PPR"/>
    <property type="match status" value="10"/>
</dbReference>
<gene>
    <name evidence="5" type="ordered locus">MTR_5g023040</name>
</gene>
<dbReference type="eggNOG" id="KOG4197">
    <property type="taxonomic scope" value="Eukaryota"/>
</dbReference>
<dbReference type="InterPro" id="IPR001736">
    <property type="entry name" value="PLipase_D/transphosphatidylase"/>
</dbReference>
<dbReference type="Pfam" id="PF13041">
    <property type="entry name" value="PPR_2"/>
    <property type="match status" value="1"/>
</dbReference>
<dbReference type="InterPro" id="IPR046848">
    <property type="entry name" value="E_motif"/>
</dbReference>
<evidence type="ECO:0000256" key="1">
    <source>
        <dbReference type="ARBA" id="ARBA00006643"/>
    </source>
</evidence>
<dbReference type="GO" id="GO:0048731">
    <property type="term" value="P:system development"/>
    <property type="evidence" value="ECO:0007669"/>
    <property type="project" value="UniProtKB-ARBA"/>
</dbReference>
<reference evidence="5 7" key="1">
    <citation type="journal article" date="2011" name="Nature">
        <title>The Medicago genome provides insight into the evolution of rhizobial symbioses.</title>
        <authorList>
            <person name="Young N.D."/>
            <person name="Debelle F."/>
            <person name="Oldroyd G.E."/>
            <person name="Geurts R."/>
            <person name="Cannon S.B."/>
            <person name="Udvardi M.K."/>
            <person name="Benedito V.A."/>
            <person name="Mayer K.F."/>
            <person name="Gouzy J."/>
            <person name="Schoof H."/>
            <person name="Van de Peer Y."/>
            <person name="Proost S."/>
            <person name="Cook D.R."/>
            <person name="Meyers B.C."/>
            <person name="Spannagl M."/>
            <person name="Cheung F."/>
            <person name="De Mita S."/>
            <person name="Krishnakumar V."/>
            <person name="Gundlach H."/>
            <person name="Zhou S."/>
            <person name="Mudge J."/>
            <person name="Bharti A.K."/>
            <person name="Murray J.D."/>
            <person name="Naoumkina M.A."/>
            <person name="Rosen B."/>
            <person name="Silverstein K.A."/>
            <person name="Tang H."/>
            <person name="Rombauts S."/>
            <person name="Zhao P.X."/>
            <person name="Zhou P."/>
            <person name="Barbe V."/>
            <person name="Bardou P."/>
            <person name="Bechner M."/>
            <person name="Bellec A."/>
            <person name="Berger A."/>
            <person name="Berges H."/>
            <person name="Bidwell S."/>
            <person name="Bisseling T."/>
            <person name="Choisne N."/>
            <person name="Couloux A."/>
            <person name="Denny R."/>
            <person name="Deshpande S."/>
            <person name="Dai X."/>
            <person name="Doyle J.J."/>
            <person name="Dudez A.M."/>
            <person name="Farmer A.D."/>
            <person name="Fouteau S."/>
            <person name="Franken C."/>
            <person name="Gibelin C."/>
            <person name="Gish J."/>
            <person name="Goldstein S."/>
            <person name="Gonzalez A.J."/>
            <person name="Green P.J."/>
            <person name="Hallab A."/>
            <person name="Hartog M."/>
            <person name="Hua A."/>
            <person name="Humphray S.J."/>
            <person name="Jeong D.H."/>
            <person name="Jing Y."/>
            <person name="Jocker A."/>
            <person name="Kenton S.M."/>
            <person name="Kim D.J."/>
            <person name="Klee K."/>
            <person name="Lai H."/>
            <person name="Lang C."/>
            <person name="Lin S."/>
            <person name="Macmil S.L."/>
            <person name="Magdelenat G."/>
            <person name="Matthews L."/>
            <person name="McCorrison J."/>
            <person name="Monaghan E.L."/>
            <person name="Mun J.H."/>
            <person name="Najar F.Z."/>
            <person name="Nicholson C."/>
            <person name="Noirot C."/>
            <person name="O'Bleness M."/>
            <person name="Paule C.R."/>
            <person name="Poulain J."/>
            <person name="Prion F."/>
            <person name="Qin B."/>
            <person name="Qu C."/>
            <person name="Retzel E.F."/>
            <person name="Riddle C."/>
            <person name="Sallet E."/>
            <person name="Samain S."/>
            <person name="Samson N."/>
            <person name="Sanders I."/>
            <person name="Saurat O."/>
            <person name="Scarpelli C."/>
            <person name="Schiex T."/>
            <person name="Segurens B."/>
            <person name="Severin A.J."/>
            <person name="Sherrier D.J."/>
            <person name="Shi R."/>
            <person name="Sims S."/>
            <person name="Singer S.R."/>
            <person name="Sinharoy S."/>
            <person name="Sterck L."/>
            <person name="Viollet A."/>
            <person name="Wang B.B."/>
            <person name="Wang K."/>
            <person name="Wang M."/>
            <person name="Wang X."/>
            <person name="Warfsmann J."/>
            <person name="Weissenbach J."/>
            <person name="White D.D."/>
            <person name="White J.D."/>
            <person name="Wiley G.B."/>
            <person name="Wincker P."/>
            <person name="Xing Y."/>
            <person name="Yang L."/>
            <person name="Yao Z."/>
            <person name="Ying F."/>
            <person name="Zhai J."/>
            <person name="Zhou L."/>
            <person name="Zuber A."/>
            <person name="Denarie J."/>
            <person name="Dixon R.A."/>
            <person name="May G.D."/>
            <person name="Schwartz D.C."/>
            <person name="Rogers J."/>
            <person name="Quetier F."/>
            <person name="Town C.D."/>
            <person name="Roe B.A."/>
        </authorList>
    </citation>
    <scope>NUCLEOTIDE SEQUENCE [LARGE SCALE GENOMIC DNA]</scope>
    <source>
        <strain evidence="5">A17</strain>
        <strain evidence="6 7">cv. Jemalong A17</strain>
    </source>
</reference>
<dbReference type="HOGENOM" id="CLU_002706_15_8_1"/>
<dbReference type="PROSITE" id="PS51375">
    <property type="entry name" value="PPR"/>
    <property type="match status" value="8"/>
</dbReference>
<dbReference type="Gene3D" id="1.25.40.10">
    <property type="entry name" value="Tetratricopeptide repeat domain"/>
    <property type="match status" value="7"/>
</dbReference>
<dbReference type="EnsemblPlants" id="AES95216">
    <property type="protein sequence ID" value="AES95216"/>
    <property type="gene ID" value="MTR_5g023040"/>
</dbReference>
<reference evidence="5 7" key="2">
    <citation type="journal article" date="2014" name="BMC Genomics">
        <title>An improved genome release (version Mt4.0) for the model legume Medicago truncatula.</title>
        <authorList>
            <person name="Tang H."/>
            <person name="Krishnakumar V."/>
            <person name="Bidwell S."/>
            <person name="Rosen B."/>
            <person name="Chan A."/>
            <person name="Zhou S."/>
            <person name="Gentzbittel L."/>
            <person name="Childs K.L."/>
            <person name="Yandell M."/>
            <person name="Gundlach H."/>
            <person name="Mayer K.F."/>
            <person name="Schwartz D.C."/>
            <person name="Town C.D."/>
        </authorList>
    </citation>
    <scope>GENOME REANNOTATION</scope>
    <source>
        <strain evidence="6 7">cv. Jemalong A17</strain>
    </source>
</reference>
<evidence type="ECO:0000256" key="2">
    <source>
        <dbReference type="ARBA" id="ARBA00022737"/>
    </source>
</evidence>
<organism evidence="5 7">
    <name type="scientific">Medicago truncatula</name>
    <name type="common">Barrel medic</name>
    <name type="synonym">Medicago tribuloides</name>
    <dbReference type="NCBI Taxonomy" id="3880"/>
    <lineage>
        <taxon>Eukaryota</taxon>
        <taxon>Viridiplantae</taxon>
        <taxon>Streptophyta</taxon>
        <taxon>Embryophyta</taxon>
        <taxon>Tracheophyta</taxon>
        <taxon>Spermatophyta</taxon>
        <taxon>Magnoliopsida</taxon>
        <taxon>eudicotyledons</taxon>
        <taxon>Gunneridae</taxon>
        <taxon>Pentapetalae</taxon>
        <taxon>rosids</taxon>
        <taxon>fabids</taxon>
        <taxon>Fabales</taxon>
        <taxon>Fabaceae</taxon>
        <taxon>Papilionoideae</taxon>
        <taxon>50 kb inversion clade</taxon>
        <taxon>NPAAA clade</taxon>
        <taxon>Hologalegina</taxon>
        <taxon>IRL clade</taxon>
        <taxon>Trifolieae</taxon>
        <taxon>Medicago</taxon>
    </lineage>
</organism>
<evidence type="ECO:0000259" key="4">
    <source>
        <dbReference type="PROSITE" id="PS50035"/>
    </source>
</evidence>
<dbReference type="InterPro" id="IPR011990">
    <property type="entry name" value="TPR-like_helical_dom_sf"/>
</dbReference>
<feature type="repeat" description="PPR" evidence="3">
    <location>
        <begin position="47"/>
        <end position="81"/>
    </location>
</feature>
<accession>G7JYR9</accession>
<dbReference type="PROSITE" id="PS50035">
    <property type="entry name" value="PLD"/>
    <property type="match status" value="1"/>
</dbReference>
<feature type="repeat" description="PPR" evidence="3">
    <location>
        <begin position="234"/>
        <end position="268"/>
    </location>
</feature>
<keyword evidence="2" id="KW-0677">Repeat</keyword>
<dbReference type="FunFam" id="1.25.40.10:FF:000031">
    <property type="entry name" value="Pentatricopeptide repeat-containing protein mitochondrial"/>
    <property type="match status" value="1"/>
</dbReference>
<evidence type="ECO:0000313" key="7">
    <source>
        <dbReference type="Proteomes" id="UP000002051"/>
    </source>
</evidence>
<sequence length="878" mass="98439">MKLNIGTRSTLEQSKNVFNQNKKIIYLGKQGKIDEAKRVFSNVIHKNHATYNSMVTVFAKNGRVSDARQLFDKMSQRNLVSWNTMIAGYLHNNMVEEAHKLFDLMAERDNFSWALMITCYTRKGMLEKARELFELVPDKLDTACWNAMIAGYAKKGRFDDAEKVFEKMPVKDLVSYNSMLAGYTQNGKMGLAMKFFERMAERNVVSWNLMVAGFVNNCDLGSAWELFEKIPDPNAVSWVTMLCGFARHGKIVEARKLFDRMPCKNVVSWNAMIAAYVQDLQIDEAVKLFKETPYKDCVSWTTMINGYVRVGKLDEAREVYNQMPYKDVAAKTALMSGLIQNGRIDEASQVFSQLNKRDAICWNSMIAGYCQSGRMSEALNLFRQMPVKNAVSWNTMISGYAQAGEMDRATEIFEAMGVRNVISWNSLITGFLQNGLYLDALKSLVLMGQEGKKPDQSTFACSLSSCANLAALQVGKQLHELILKSGYINDLFVSNALIAMYAKCGGVQSAEKVFKDIEGVDLISWNSLISGYALNGYANEAFWAFEQMSSEGTVPDEVTFIGMLSACSHAGLTNQGVDLFKCMIEGFAIEPLAEHYSCLVDLLGRMGRLEEAFNIVRGMKVKANAGLWGSLLAACRVHKNMELGKIAALRLLELEPHNASNYITLSNMHAEAGRWEDVERLRVLMRERRAGKLPGCSWIEVQNQIQNFVSDDPGKLRTESIKIILNTLSAHMRDKCNISDMKSVPFTSSLSRIVRRKHKGGSLGAKETASLTVLLCMVQVQAKTTRPKNIVRYKVLVTLLTAKNVVGTVFTHHQKCVIVDAQAAGNNRRVATFIGGLDLCDGYYDTPEHRLFRDVDTVFAGDFHNPTFPVSCLPNWTY</sequence>
<dbReference type="AlphaFoldDB" id="G7JYR9"/>